<dbReference type="AlphaFoldDB" id="A0ABD1YDS6"/>
<accession>A0ABD1YDS6</accession>
<sequence>MAALSLLPSSNMFHAPSLCLELDHPAIREIKCRKGGIKSRWTVLLAPGVSFGPAARPTSVSLAQRRSRQMLRIIGRATEKKNKVAKLYVTQQKTVPLPTFLDSQGHPQHLRVFLNQPEGRQSMLNTGALEKYEDLGDNIFRCYLPKIEFLNFEVAPVIDLLVATSEDNCQVELLSCKFEGSDLVRSQNERFSASLKNHLTWRTRQDQEILNVNLELNVALEVYTLPFTLLPVSAVETPGNLIMQSLVNRLLPLFLDNMFNDYEAWAKAHPLARIVRENSEAASTVLTPDS</sequence>
<gene>
    <name evidence="1" type="ORF">R1flu_013609</name>
</gene>
<protein>
    <submittedName>
        <fullName evidence="1">Uncharacterized protein</fullName>
    </submittedName>
</protein>
<dbReference type="Proteomes" id="UP001605036">
    <property type="component" value="Unassembled WGS sequence"/>
</dbReference>
<reference evidence="1 2" key="1">
    <citation type="submission" date="2024-09" db="EMBL/GenBank/DDBJ databases">
        <title>Chromosome-scale assembly of Riccia fluitans.</title>
        <authorList>
            <person name="Paukszto L."/>
            <person name="Sawicki J."/>
            <person name="Karawczyk K."/>
            <person name="Piernik-Szablinska J."/>
            <person name="Szczecinska M."/>
            <person name="Mazdziarz M."/>
        </authorList>
    </citation>
    <scope>NUCLEOTIDE SEQUENCE [LARGE SCALE GENOMIC DNA]</scope>
    <source>
        <strain evidence="1">Rf_01</strain>
        <tissue evidence="1">Aerial parts of the thallus</tissue>
    </source>
</reference>
<evidence type="ECO:0000313" key="1">
    <source>
        <dbReference type="EMBL" id="KAL2628923.1"/>
    </source>
</evidence>
<organism evidence="1 2">
    <name type="scientific">Riccia fluitans</name>
    <dbReference type="NCBI Taxonomy" id="41844"/>
    <lineage>
        <taxon>Eukaryota</taxon>
        <taxon>Viridiplantae</taxon>
        <taxon>Streptophyta</taxon>
        <taxon>Embryophyta</taxon>
        <taxon>Marchantiophyta</taxon>
        <taxon>Marchantiopsida</taxon>
        <taxon>Marchantiidae</taxon>
        <taxon>Marchantiales</taxon>
        <taxon>Ricciaceae</taxon>
        <taxon>Riccia</taxon>
    </lineage>
</organism>
<proteinExistence type="predicted"/>
<keyword evidence="2" id="KW-1185">Reference proteome</keyword>
<dbReference type="PANTHER" id="PTHR34131:SF2">
    <property type="entry name" value="FAMILY PROTEIN, PUTATIVE (DUF1997)-RELATED"/>
    <property type="match status" value="1"/>
</dbReference>
<dbReference type="Pfam" id="PF09366">
    <property type="entry name" value="DUF1997"/>
    <property type="match status" value="1"/>
</dbReference>
<dbReference type="InterPro" id="IPR018971">
    <property type="entry name" value="DUF1997"/>
</dbReference>
<dbReference type="PANTHER" id="PTHR34131">
    <property type="entry name" value="(RAP ANNOTATION RELEASE2) GALACTOSE-BINDING LIKE DOMAIN CONTAINING PROTEIN"/>
    <property type="match status" value="1"/>
</dbReference>
<name>A0ABD1YDS6_9MARC</name>
<evidence type="ECO:0000313" key="2">
    <source>
        <dbReference type="Proteomes" id="UP001605036"/>
    </source>
</evidence>
<comment type="caution">
    <text evidence="1">The sequence shown here is derived from an EMBL/GenBank/DDBJ whole genome shotgun (WGS) entry which is preliminary data.</text>
</comment>
<dbReference type="EMBL" id="JBHFFA010000004">
    <property type="protein sequence ID" value="KAL2628923.1"/>
    <property type="molecule type" value="Genomic_DNA"/>
</dbReference>